<dbReference type="CDD" id="cd00496">
    <property type="entry name" value="PheRS_alpha_core"/>
    <property type="match status" value="1"/>
</dbReference>
<dbReference type="GO" id="GO:0004826">
    <property type="term" value="F:phenylalanine-tRNA ligase activity"/>
    <property type="evidence" value="ECO:0007669"/>
    <property type="project" value="UniProtKB-EC"/>
</dbReference>
<dbReference type="AlphaFoldDB" id="A0A9P0AYG7"/>
<dbReference type="GO" id="GO:0005759">
    <property type="term" value="C:mitochondrial matrix"/>
    <property type="evidence" value="ECO:0007669"/>
    <property type="project" value="UniProtKB-SubCell"/>
</dbReference>
<evidence type="ECO:0000256" key="13">
    <source>
        <dbReference type="ARBA" id="ARBA00031194"/>
    </source>
</evidence>
<dbReference type="Gene3D" id="3.30.930.10">
    <property type="entry name" value="Bira Bifunctional Protein, Domain 2"/>
    <property type="match status" value="1"/>
</dbReference>
<keyword evidence="9" id="KW-0809">Transit peptide</keyword>
<keyword evidence="7" id="KW-0067">ATP-binding</keyword>
<dbReference type="InterPro" id="IPR002319">
    <property type="entry name" value="Phenylalanyl-tRNA_Synthase"/>
</dbReference>
<evidence type="ECO:0000313" key="20">
    <source>
        <dbReference type="Proteomes" id="UP001154078"/>
    </source>
</evidence>
<dbReference type="InterPro" id="IPR004530">
    <property type="entry name" value="Phe-tRNA-synth_IIc_mito"/>
</dbReference>
<dbReference type="FunFam" id="3.30.930.10:FF:000041">
    <property type="entry name" value="Phenylalanyl-tRNA synthetase 2, mitochondrial"/>
    <property type="match status" value="1"/>
</dbReference>
<evidence type="ECO:0000256" key="7">
    <source>
        <dbReference type="ARBA" id="ARBA00022840"/>
    </source>
</evidence>
<dbReference type="InterPro" id="IPR036690">
    <property type="entry name" value="Fdx_antiC-bd_sf"/>
</dbReference>
<organism evidence="19 20">
    <name type="scientific">Brassicogethes aeneus</name>
    <name type="common">Rape pollen beetle</name>
    <name type="synonym">Meligethes aeneus</name>
    <dbReference type="NCBI Taxonomy" id="1431903"/>
    <lineage>
        <taxon>Eukaryota</taxon>
        <taxon>Metazoa</taxon>
        <taxon>Ecdysozoa</taxon>
        <taxon>Arthropoda</taxon>
        <taxon>Hexapoda</taxon>
        <taxon>Insecta</taxon>
        <taxon>Pterygota</taxon>
        <taxon>Neoptera</taxon>
        <taxon>Endopterygota</taxon>
        <taxon>Coleoptera</taxon>
        <taxon>Polyphaga</taxon>
        <taxon>Cucujiformia</taxon>
        <taxon>Nitidulidae</taxon>
        <taxon>Meligethinae</taxon>
        <taxon>Brassicogethes</taxon>
    </lineage>
</organism>
<evidence type="ECO:0000256" key="1">
    <source>
        <dbReference type="ARBA" id="ARBA00004305"/>
    </source>
</evidence>
<dbReference type="GO" id="GO:0005524">
    <property type="term" value="F:ATP binding"/>
    <property type="evidence" value="ECO:0007669"/>
    <property type="project" value="UniProtKB-KW"/>
</dbReference>
<dbReference type="OrthoDB" id="4457at2759"/>
<keyword evidence="12" id="KW-0030">Aminoacyl-tRNA synthetase</keyword>
<dbReference type="PANTHER" id="PTHR11538:SF41">
    <property type="entry name" value="PHENYLALANINE--TRNA LIGASE, MITOCHONDRIAL"/>
    <property type="match status" value="1"/>
</dbReference>
<reference evidence="19" key="1">
    <citation type="submission" date="2021-12" db="EMBL/GenBank/DDBJ databases">
        <authorList>
            <person name="King R."/>
        </authorList>
    </citation>
    <scope>NUCLEOTIDE SEQUENCE</scope>
</reference>
<dbReference type="Gene3D" id="3.30.70.380">
    <property type="entry name" value="Ferrodoxin-fold anticodon-binding domain"/>
    <property type="match status" value="1"/>
</dbReference>
<dbReference type="Pfam" id="PF03147">
    <property type="entry name" value="FDX-ACB"/>
    <property type="match status" value="1"/>
</dbReference>
<accession>A0A9P0AYG7</accession>
<evidence type="ECO:0000256" key="16">
    <source>
        <dbReference type="ARBA" id="ARBA00073229"/>
    </source>
</evidence>
<evidence type="ECO:0000256" key="8">
    <source>
        <dbReference type="ARBA" id="ARBA00022917"/>
    </source>
</evidence>
<keyword evidence="10" id="KW-0007">Acetylation</keyword>
<evidence type="ECO:0000259" key="17">
    <source>
        <dbReference type="PROSITE" id="PS50862"/>
    </source>
</evidence>
<sequence>MLFTFCKGSFYRKTQCCYYSQIKLKDVRLMQNTYAADEFTNITDKITSLIGKNLHLQLHHPLNNVRQRIVEYFYKSFLNTRGNPTFSIYDNLNPIVNITQNFDSLLIPKDHVSRKKSDCYYVNKDYLLRAHMTAHQTELIASGLNDFLMVGDVYRRDEIDSTHYPVFHQVDAVRLKTRDQLFREGQDLSIFESGKNSVGINQEKQPCHSLEAVKLMEHELKSTLVGLAKSLFGEKTEYRWVDAYFPFTQPSWELEIWHNGDWMELLGCGIMRQGILKNSGINDRIGWAFGLGLERVAMCIHKIPDIRLFWSSDSGFLNQFKSKDNKNVIYKPISQFPQCKNDISFWIGDPDNFSSNDFYDLVRNVGGDLVEQVTLVDNFKHPKTGKTSHCYRIIYRHMEKTLTQSEVNVLHKEIEDTAKNSLNVTIR</sequence>
<evidence type="ECO:0000256" key="14">
    <source>
        <dbReference type="ARBA" id="ARBA00049255"/>
    </source>
</evidence>
<evidence type="ECO:0000313" key="19">
    <source>
        <dbReference type="EMBL" id="CAH0551280.1"/>
    </source>
</evidence>
<gene>
    <name evidence="19" type="ORF">MELIAE_LOCUS3925</name>
</gene>
<keyword evidence="5" id="KW-0436">Ligase</keyword>
<dbReference type="GO" id="GO:0000049">
    <property type="term" value="F:tRNA binding"/>
    <property type="evidence" value="ECO:0007669"/>
    <property type="project" value="InterPro"/>
</dbReference>
<comment type="function">
    <text evidence="15">Is responsible for the charging of tRNA(Phe) with phenylalanine in mitochondrial translation. To a lesser extent, also catalyzes direct attachment of m-Tyr (an oxidized version of Phe) to tRNA(Phe), thereby opening the way for delivery of the misacylated tRNA to the ribosome and incorporation of ROS-damaged amino acid into proteins.</text>
</comment>
<feature type="domain" description="FDX-ACB" evidence="18">
    <location>
        <begin position="334"/>
        <end position="427"/>
    </location>
</feature>
<dbReference type="InterPro" id="IPR045864">
    <property type="entry name" value="aa-tRNA-synth_II/BPL/LPL"/>
</dbReference>
<dbReference type="NCBIfam" id="TIGR00469">
    <property type="entry name" value="pheS_mito"/>
    <property type="match status" value="1"/>
</dbReference>
<evidence type="ECO:0000256" key="15">
    <source>
        <dbReference type="ARBA" id="ARBA00060211"/>
    </source>
</evidence>
<comment type="similarity">
    <text evidence="2">Belongs to the class-II aminoacyl-tRNA synthetase family.</text>
</comment>
<evidence type="ECO:0000256" key="4">
    <source>
        <dbReference type="ARBA" id="ARBA00012814"/>
    </source>
</evidence>
<evidence type="ECO:0000256" key="12">
    <source>
        <dbReference type="ARBA" id="ARBA00023146"/>
    </source>
</evidence>
<evidence type="ECO:0000256" key="10">
    <source>
        <dbReference type="ARBA" id="ARBA00022990"/>
    </source>
</evidence>
<dbReference type="PANTHER" id="PTHR11538">
    <property type="entry name" value="PHENYLALANYL-TRNA SYNTHETASE"/>
    <property type="match status" value="1"/>
</dbReference>
<dbReference type="InterPro" id="IPR005121">
    <property type="entry name" value="Fdx_antiC-bd"/>
</dbReference>
<evidence type="ECO:0000256" key="6">
    <source>
        <dbReference type="ARBA" id="ARBA00022741"/>
    </source>
</evidence>
<dbReference type="EMBL" id="OV121133">
    <property type="protein sequence ID" value="CAH0551280.1"/>
    <property type="molecule type" value="Genomic_DNA"/>
</dbReference>
<comment type="subcellular location">
    <subcellularLocation>
        <location evidence="1">Mitochondrion matrix</location>
    </subcellularLocation>
</comment>
<evidence type="ECO:0000256" key="9">
    <source>
        <dbReference type="ARBA" id="ARBA00022946"/>
    </source>
</evidence>
<evidence type="ECO:0000259" key="18">
    <source>
        <dbReference type="PROSITE" id="PS51447"/>
    </source>
</evidence>
<evidence type="ECO:0000256" key="11">
    <source>
        <dbReference type="ARBA" id="ARBA00023128"/>
    </source>
</evidence>
<dbReference type="FunFam" id="3.30.70.380:FF:000002">
    <property type="entry name" value="phenylalanine--tRNA ligase, mitochondrial"/>
    <property type="match status" value="1"/>
</dbReference>
<comment type="subunit">
    <text evidence="3">Monomer.</text>
</comment>
<protein>
    <recommendedName>
        <fullName evidence="16">Phenylalanine--tRNA ligase, mitochondrial</fullName>
        <ecNumber evidence="4">6.1.1.20</ecNumber>
    </recommendedName>
    <alternativeName>
        <fullName evidence="13">Phenylalanyl-tRNA synthetase</fullName>
    </alternativeName>
</protein>
<dbReference type="PROSITE" id="PS51447">
    <property type="entry name" value="FDX_ACB"/>
    <property type="match status" value="1"/>
</dbReference>
<dbReference type="InterPro" id="IPR006195">
    <property type="entry name" value="aa-tRNA-synth_II"/>
</dbReference>
<dbReference type="SMART" id="SM00896">
    <property type="entry name" value="FDX-ACB"/>
    <property type="match status" value="1"/>
</dbReference>
<dbReference type="EC" id="6.1.1.20" evidence="4"/>
<keyword evidence="6" id="KW-0547">Nucleotide-binding</keyword>
<keyword evidence="8" id="KW-0648">Protein biosynthesis</keyword>
<name>A0A9P0AYG7_BRAAE</name>
<dbReference type="PROSITE" id="PS50862">
    <property type="entry name" value="AA_TRNA_LIGASE_II"/>
    <property type="match status" value="1"/>
</dbReference>
<evidence type="ECO:0000256" key="5">
    <source>
        <dbReference type="ARBA" id="ARBA00022598"/>
    </source>
</evidence>
<evidence type="ECO:0000256" key="3">
    <source>
        <dbReference type="ARBA" id="ARBA00011245"/>
    </source>
</evidence>
<evidence type="ECO:0000256" key="2">
    <source>
        <dbReference type="ARBA" id="ARBA00008226"/>
    </source>
</evidence>
<dbReference type="SUPFAM" id="SSF55681">
    <property type="entry name" value="Class II aaRS and biotin synthetases"/>
    <property type="match status" value="1"/>
</dbReference>
<dbReference type="Pfam" id="PF01409">
    <property type="entry name" value="tRNA-synt_2d"/>
    <property type="match status" value="2"/>
</dbReference>
<dbReference type="Proteomes" id="UP001154078">
    <property type="component" value="Chromosome 2"/>
</dbReference>
<dbReference type="SUPFAM" id="SSF54991">
    <property type="entry name" value="Anticodon-binding domain of PheRS"/>
    <property type="match status" value="1"/>
</dbReference>
<keyword evidence="11" id="KW-0496">Mitochondrion</keyword>
<dbReference type="GO" id="GO:0006432">
    <property type="term" value="P:phenylalanyl-tRNA aminoacylation"/>
    <property type="evidence" value="ECO:0007669"/>
    <property type="project" value="InterPro"/>
</dbReference>
<keyword evidence="20" id="KW-1185">Reference proteome</keyword>
<proteinExistence type="inferred from homology"/>
<feature type="domain" description="Aminoacyl-transfer RNA synthetases class-II family profile" evidence="17">
    <location>
        <begin position="70"/>
        <end position="332"/>
    </location>
</feature>
<comment type="catalytic activity">
    <reaction evidence="14">
        <text>tRNA(Phe) + L-phenylalanine + ATP = L-phenylalanyl-tRNA(Phe) + AMP + diphosphate + H(+)</text>
        <dbReference type="Rhea" id="RHEA:19413"/>
        <dbReference type="Rhea" id="RHEA-COMP:9668"/>
        <dbReference type="Rhea" id="RHEA-COMP:9699"/>
        <dbReference type="ChEBI" id="CHEBI:15378"/>
        <dbReference type="ChEBI" id="CHEBI:30616"/>
        <dbReference type="ChEBI" id="CHEBI:33019"/>
        <dbReference type="ChEBI" id="CHEBI:58095"/>
        <dbReference type="ChEBI" id="CHEBI:78442"/>
        <dbReference type="ChEBI" id="CHEBI:78531"/>
        <dbReference type="ChEBI" id="CHEBI:456215"/>
        <dbReference type="EC" id="6.1.1.20"/>
    </reaction>
</comment>